<comment type="caution">
    <text evidence="2">The sequence shown here is derived from an EMBL/GenBank/DDBJ whole genome shotgun (WGS) entry which is preliminary data.</text>
</comment>
<evidence type="ECO:0000256" key="1">
    <source>
        <dbReference type="SAM" id="Coils"/>
    </source>
</evidence>
<dbReference type="SUPFAM" id="SSF51679">
    <property type="entry name" value="Bacterial luciferase-like"/>
    <property type="match status" value="1"/>
</dbReference>
<gene>
    <name evidence="2" type="ORF">S06H3_53630</name>
</gene>
<keyword evidence="1" id="KW-0175">Coiled coil</keyword>
<dbReference type="EMBL" id="BARV01034211">
    <property type="protein sequence ID" value="GAI57713.1"/>
    <property type="molecule type" value="Genomic_DNA"/>
</dbReference>
<dbReference type="GO" id="GO:0016705">
    <property type="term" value="F:oxidoreductase activity, acting on paired donors, with incorporation or reduction of molecular oxygen"/>
    <property type="evidence" value="ECO:0007669"/>
    <property type="project" value="InterPro"/>
</dbReference>
<protein>
    <recommendedName>
        <fullName evidence="3">Luciferase-like domain-containing protein</fullName>
    </recommendedName>
</protein>
<proteinExistence type="predicted"/>
<sequence length="83" mass="9969">MITMEETEEELEADLEDQRRKADTQYRRYLSRQPPNVVDTPEVVAERMGEYVALGIDHFILRFNYGEEIQKMELFMDKVRKNI</sequence>
<accession>X1PPF3</accession>
<dbReference type="InterPro" id="IPR036661">
    <property type="entry name" value="Luciferase-like_sf"/>
</dbReference>
<dbReference type="Gene3D" id="3.20.20.30">
    <property type="entry name" value="Luciferase-like domain"/>
    <property type="match status" value="1"/>
</dbReference>
<reference evidence="2" key="1">
    <citation type="journal article" date="2014" name="Front. Microbiol.">
        <title>High frequency of phylogenetically diverse reductive dehalogenase-homologous genes in deep subseafloor sedimentary metagenomes.</title>
        <authorList>
            <person name="Kawai M."/>
            <person name="Futagami T."/>
            <person name="Toyoda A."/>
            <person name="Takaki Y."/>
            <person name="Nishi S."/>
            <person name="Hori S."/>
            <person name="Arai W."/>
            <person name="Tsubouchi T."/>
            <person name="Morono Y."/>
            <person name="Uchiyama I."/>
            <person name="Ito T."/>
            <person name="Fujiyama A."/>
            <person name="Inagaki F."/>
            <person name="Takami H."/>
        </authorList>
    </citation>
    <scope>NUCLEOTIDE SEQUENCE</scope>
    <source>
        <strain evidence="2">Expedition CK06-06</strain>
    </source>
</reference>
<evidence type="ECO:0008006" key="3">
    <source>
        <dbReference type="Google" id="ProtNLM"/>
    </source>
</evidence>
<dbReference type="AlphaFoldDB" id="X1PPF3"/>
<feature type="coiled-coil region" evidence="1">
    <location>
        <begin position="1"/>
        <end position="28"/>
    </location>
</feature>
<evidence type="ECO:0000313" key="2">
    <source>
        <dbReference type="EMBL" id="GAI57713.1"/>
    </source>
</evidence>
<name>X1PPF3_9ZZZZ</name>
<organism evidence="2">
    <name type="scientific">marine sediment metagenome</name>
    <dbReference type="NCBI Taxonomy" id="412755"/>
    <lineage>
        <taxon>unclassified sequences</taxon>
        <taxon>metagenomes</taxon>
        <taxon>ecological metagenomes</taxon>
    </lineage>
</organism>